<protein>
    <submittedName>
        <fullName evidence="1">Uncharacterized protein</fullName>
    </submittedName>
</protein>
<evidence type="ECO:0000313" key="1">
    <source>
        <dbReference type="EMBL" id="KAK8480781.1"/>
    </source>
</evidence>
<name>A0ABR1ZKG7_9ROSI</name>
<dbReference type="EMBL" id="JBBPBN010000987">
    <property type="protein sequence ID" value="KAK8480781.1"/>
    <property type="molecule type" value="Genomic_DNA"/>
</dbReference>
<sequence>MNFSTMLVNPGTMVPTPSSAPTEGGYVKGTVTYTILDDLTVTPSSTISSIAMLRFGVSEGVAAVRCLPMCSFPMRRQIPRFPPSRQSNSRLKKVEAPVTVLRVLWPVEGRNGEQTNYVLHRNTLANIQLKTGSVQNFTICVFQTC</sequence>
<proteinExistence type="predicted"/>
<comment type="caution">
    <text evidence="1">The sequence shown here is derived from an EMBL/GenBank/DDBJ whole genome shotgun (WGS) entry which is preliminary data.</text>
</comment>
<gene>
    <name evidence="1" type="ORF">V6N11_019888</name>
</gene>
<dbReference type="Proteomes" id="UP001396334">
    <property type="component" value="Unassembled WGS sequence"/>
</dbReference>
<evidence type="ECO:0000313" key="2">
    <source>
        <dbReference type="Proteomes" id="UP001396334"/>
    </source>
</evidence>
<keyword evidence="2" id="KW-1185">Reference proteome</keyword>
<accession>A0ABR1ZKG7</accession>
<organism evidence="1 2">
    <name type="scientific">Hibiscus sabdariffa</name>
    <name type="common">roselle</name>
    <dbReference type="NCBI Taxonomy" id="183260"/>
    <lineage>
        <taxon>Eukaryota</taxon>
        <taxon>Viridiplantae</taxon>
        <taxon>Streptophyta</taxon>
        <taxon>Embryophyta</taxon>
        <taxon>Tracheophyta</taxon>
        <taxon>Spermatophyta</taxon>
        <taxon>Magnoliopsida</taxon>
        <taxon>eudicotyledons</taxon>
        <taxon>Gunneridae</taxon>
        <taxon>Pentapetalae</taxon>
        <taxon>rosids</taxon>
        <taxon>malvids</taxon>
        <taxon>Malvales</taxon>
        <taxon>Malvaceae</taxon>
        <taxon>Malvoideae</taxon>
        <taxon>Hibiscus</taxon>
    </lineage>
</organism>
<reference evidence="1 2" key="1">
    <citation type="journal article" date="2024" name="G3 (Bethesda)">
        <title>Genome assembly of Hibiscus sabdariffa L. provides insights into metabolisms of medicinal natural products.</title>
        <authorList>
            <person name="Kim T."/>
        </authorList>
    </citation>
    <scope>NUCLEOTIDE SEQUENCE [LARGE SCALE GENOMIC DNA]</scope>
    <source>
        <strain evidence="1">TK-2024</strain>
        <tissue evidence="1">Old leaves</tissue>
    </source>
</reference>